<keyword evidence="2" id="KW-0812">Transmembrane</keyword>
<reference evidence="3 4" key="1">
    <citation type="submission" date="2017-10" db="EMBL/GenBank/DDBJ databases">
        <title>Novel microbial diversity and functional potential in the marine mammal oral microbiome.</title>
        <authorList>
            <person name="Dudek N.K."/>
            <person name="Sun C.L."/>
            <person name="Burstein D."/>
            <person name="Kantor R.S."/>
            <person name="Aliaga Goltsman D.S."/>
            <person name="Bik E.M."/>
            <person name="Thomas B.C."/>
            <person name="Banfield J.F."/>
            <person name="Relman D.A."/>
        </authorList>
    </citation>
    <scope>NUCLEOTIDE SEQUENCE [LARGE SCALE GENOMIC DNA]</scope>
    <source>
        <strain evidence="3">DOLJORAL78_50_517</strain>
    </source>
</reference>
<organism evidence="3 4">
    <name type="scientific">Candidatus Contendibacter odensensis</name>
    <dbReference type="NCBI Taxonomy" id="1400860"/>
    <lineage>
        <taxon>Bacteria</taxon>
        <taxon>Pseudomonadati</taxon>
        <taxon>Pseudomonadota</taxon>
        <taxon>Gammaproteobacteria</taxon>
        <taxon>Candidatus Competibacteraceae</taxon>
        <taxon>Candidatus Contendibacter</taxon>
    </lineage>
</organism>
<evidence type="ECO:0000313" key="3">
    <source>
        <dbReference type="EMBL" id="PIE82801.1"/>
    </source>
</evidence>
<dbReference type="AlphaFoldDB" id="A0A2G6PE17"/>
<proteinExistence type="predicted"/>
<evidence type="ECO:0000313" key="4">
    <source>
        <dbReference type="Proteomes" id="UP000229278"/>
    </source>
</evidence>
<gene>
    <name evidence="3" type="ORF">CSA09_05160</name>
</gene>
<feature type="compositionally biased region" description="Basic and acidic residues" evidence="1">
    <location>
        <begin position="165"/>
        <end position="183"/>
    </location>
</feature>
<feature type="region of interest" description="Disordered" evidence="1">
    <location>
        <begin position="163"/>
        <end position="192"/>
    </location>
</feature>
<evidence type="ECO:0008006" key="5">
    <source>
        <dbReference type="Google" id="ProtNLM"/>
    </source>
</evidence>
<dbReference type="EMBL" id="PDTV01000012">
    <property type="protein sequence ID" value="PIE82801.1"/>
    <property type="molecule type" value="Genomic_DNA"/>
</dbReference>
<keyword evidence="2" id="KW-0472">Membrane</keyword>
<dbReference type="Proteomes" id="UP000229278">
    <property type="component" value="Unassembled WGS sequence"/>
</dbReference>
<accession>A0A2G6PE17</accession>
<evidence type="ECO:0000256" key="2">
    <source>
        <dbReference type="SAM" id="Phobius"/>
    </source>
</evidence>
<feature type="transmembrane region" description="Helical" evidence="2">
    <location>
        <begin position="7"/>
        <end position="28"/>
    </location>
</feature>
<evidence type="ECO:0000256" key="1">
    <source>
        <dbReference type="SAM" id="MobiDB-lite"/>
    </source>
</evidence>
<name>A0A2G6PE17_9GAMM</name>
<sequence>MAIRTFWILFWLVVAIVATVVLIAQLWFPPQLPAIGQVAPPATEAILPLQPFRLPAEAHYQQVVTRPLFIADRRPEQAVKIEEPPPPPVEVEQKFDLIGVVIIAGRATALLRTRAPGSRVLRVRQGETTEGGWQLRSVVGNKVVLDKAGKTQEVDLVRPLAVPPRVDKPKVDKASHGKTDRSRKTGQMRNWARARVQRAARMNNESRPQNSFE</sequence>
<protein>
    <recommendedName>
        <fullName evidence="5">Type II secretion system protein GspC N-terminal domain-containing protein</fullName>
    </recommendedName>
</protein>
<keyword evidence="2" id="KW-1133">Transmembrane helix</keyword>
<comment type="caution">
    <text evidence="3">The sequence shown here is derived from an EMBL/GenBank/DDBJ whole genome shotgun (WGS) entry which is preliminary data.</text>
</comment>